<keyword evidence="1" id="KW-1133">Transmembrane helix</keyword>
<keyword evidence="1" id="KW-0472">Membrane</keyword>
<name>A0A494Z240_9BACI</name>
<keyword evidence="3" id="KW-1185">Reference proteome</keyword>
<keyword evidence="1" id="KW-0812">Transmembrane</keyword>
<protein>
    <submittedName>
        <fullName evidence="2">Uncharacterized protein</fullName>
    </submittedName>
</protein>
<gene>
    <name evidence="2" type="ORF">D8M05_07775</name>
</gene>
<evidence type="ECO:0000313" key="3">
    <source>
        <dbReference type="Proteomes" id="UP000281813"/>
    </source>
</evidence>
<feature type="transmembrane region" description="Helical" evidence="1">
    <location>
        <begin position="24"/>
        <end position="48"/>
    </location>
</feature>
<evidence type="ECO:0000313" key="2">
    <source>
        <dbReference type="EMBL" id="RKQ16370.1"/>
    </source>
</evidence>
<feature type="transmembrane region" description="Helical" evidence="1">
    <location>
        <begin position="89"/>
        <end position="111"/>
    </location>
</feature>
<comment type="caution">
    <text evidence="2">The sequence shown here is derived from an EMBL/GenBank/DDBJ whole genome shotgun (WGS) entry which is preliminary data.</text>
</comment>
<proteinExistence type="predicted"/>
<dbReference type="Proteomes" id="UP000281813">
    <property type="component" value="Unassembled WGS sequence"/>
</dbReference>
<reference evidence="2 3" key="1">
    <citation type="journal article" date="2015" name="Antonie Van Leeuwenhoek">
        <title>Oceanobacillus bengalensis sp. nov., a bacterium isolated from seawater of the Bay of Bengal.</title>
        <authorList>
            <person name="Yongchang O."/>
            <person name="Xiang W."/>
            <person name="Wang G."/>
        </authorList>
    </citation>
    <scope>NUCLEOTIDE SEQUENCE [LARGE SCALE GENOMIC DNA]</scope>
    <source>
        <strain evidence="2 3">MCCC 1K00260</strain>
    </source>
</reference>
<dbReference type="AlphaFoldDB" id="A0A494Z240"/>
<sequence length="114" mass="13192">MEYFLLMFIKLSHLSALGLNENHVYLIFIIIGVLVCYFIIQPFIEWFVVLQSAKLLSYIVSSLFVILIFFTITIFVPTMSQPFFTILDMLLKVIAIFGVLLGLYGGIRYLIRKT</sequence>
<evidence type="ECO:0000256" key="1">
    <source>
        <dbReference type="SAM" id="Phobius"/>
    </source>
</evidence>
<organism evidence="2 3">
    <name type="scientific">Oceanobacillus bengalensis</name>
    <dbReference type="NCBI Taxonomy" id="1435466"/>
    <lineage>
        <taxon>Bacteria</taxon>
        <taxon>Bacillati</taxon>
        <taxon>Bacillota</taxon>
        <taxon>Bacilli</taxon>
        <taxon>Bacillales</taxon>
        <taxon>Bacillaceae</taxon>
        <taxon>Oceanobacillus</taxon>
    </lineage>
</organism>
<dbReference type="EMBL" id="RBZO01000009">
    <property type="protein sequence ID" value="RKQ16370.1"/>
    <property type="molecule type" value="Genomic_DNA"/>
</dbReference>
<feature type="transmembrane region" description="Helical" evidence="1">
    <location>
        <begin position="55"/>
        <end position="77"/>
    </location>
</feature>
<accession>A0A494Z240</accession>